<keyword evidence="3" id="KW-0029">Amino-acid transport</keyword>
<evidence type="ECO:0000313" key="12">
    <source>
        <dbReference type="Proteomes" id="UP000298416"/>
    </source>
</evidence>
<gene>
    <name evidence="11" type="ORF">SASPL_127381</name>
</gene>
<dbReference type="InterPro" id="IPR013057">
    <property type="entry name" value="AA_transpt_TM"/>
</dbReference>
<keyword evidence="12" id="KW-1185">Reference proteome</keyword>
<dbReference type="PANTHER" id="PTHR46912">
    <property type="entry name" value="HIGH MOBILITY GROUP B PROTEIN 13"/>
    <property type="match status" value="1"/>
</dbReference>
<feature type="domain" description="HMG box" evidence="10">
    <location>
        <begin position="124"/>
        <end position="175"/>
    </location>
</feature>
<dbReference type="GO" id="GO:0016020">
    <property type="term" value="C:membrane"/>
    <property type="evidence" value="ECO:0007669"/>
    <property type="project" value="UniProtKB-SubCell"/>
</dbReference>
<dbReference type="EMBL" id="PNBA02000010">
    <property type="protein sequence ID" value="KAG6409343.1"/>
    <property type="molecule type" value="Genomic_DNA"/>
</dbReference>
<dbReference type="CDD" id="cd22007">
    <property type="entry name" value="HMG-box_AtHMGB6-like_rpt2"/>
    <property type="match status" value="1"/>
</dbReference>
<evidence type="ECO:0000256" key="8">
    <source>
        <dbReference type="SAM" id="MobiDB-lite"/>
    </source>
</evidence>
<reference evidence="11" key="1">
    <citation type="submission" date="2018-01" db="EMBL/GenBank/DDBJ databases">
        <authorList>
            <person name="Mao J.F."/>
        </authorList>
    </citation>
    <scope>NUCLEOTIDE SEQUENCE</scope>
    <source>
        <strain evidence="11">Huo1</strain>
        <tissue evidence="11">Leaf</tissue>
    </source>
</reference>
<feature type="compositionally biased region" description="Basic and acidic residues" evidence="8">
    <location>
        <begin position="207"/>
        <end position="223"/>
    </location>
</feature>
<feature type="compositionally biased region" description="Basic and acidic residues" evidence="8">
    <location>
        <begin position="329"/>
        <end position="350"/>
    </location>
</feature>
<reference evidence="11" key="2">
    <citation type="submission" date="2020-08" db="EMBL/GenBank/DDBJ databases">
        <title>Plant Genome Project.</title>
        <authorList>
            <person name="Zhang R.-G."/>
        </authorList>
    </citation>
    <scope>NUCLEOTIDE SEQUENCE</scope>
    <source>
        <strain evidence="11">Huo1</strain>
        <tissue evidence="11">Leaf</tissue>
    </source>
</reference>
<evidence type="ECO:0000256" key="5">
    <source>
        <dbReference type="ARBA" id="ARBA00023136"/>
    </source>
</evidence>
<feature type="coiled-coil region" evidence="7">
    <location>
        <begin position="272"/>
        <end position="310"/>
    </location>
</feature>
<dbReference type="CDD" id="cd22006">
    <property type="entry name" value="HMG-box_AtHMGB6-like_rpt1"/>
    <property type="match status" value="1"/>
</dbReference>
<name>A0A8X8X9J7_SALSN</name>
<feature type="transmembrane region" description="Helical" evidence="9">
    <location>
        <begin position="758"/>
        <end position="778"/>
    </location>
</feature>
<feature type="transmembrane region" description="Helical" evidence="9">
    <location>
        <begin position="556"/>
        <end position="573"/>
    </location>
</feature>
<dbReference type="InterPro" id="IPR036910">
    <property type="entry name" value="HMG_box_dom_sf"/>
</dbReference>
<dbReference type="AlphaFoldDB" id="A0A8X8X9J7"/>
<evidence type="ECO:0000256" key="6">
    <source>
        <dbReference type="PROSITE-ProRule" id="PRU00267"/>
    </source>
</evidence>
<feature type="region of interest" description="Disordered" evidence="8">
    <location>
        <begin position="329"/>
        <end position="358"/>
    </location>
</feature>
<keyword evidence="6" id="KW-0539">Nucleus</keyword>
<feature type="transmembrane region" description="Helical" evidence="9">
    <location>
        <begin position="625"/>
        <end position="644"/>
    </location>
</feature>
<feature type="compositionally biased region" description="Basic residues" evidence="8">
    <location>
        <begin position="17"/>
        <end position="26"/>
    </location>
</feature>
<keyword evidence="5 9" id="KW-0472">Membrane</keyword>
<dbReference type="SMART" id="SM00398">
    <property type="entry name" value="HMG"/>
    <property type="match status" value="3"/>
</dbReference>
<comment type="subcellular location">
    <subcellularLocation>
        <location evidence="1">Membrane</location>
    </subcellularLocation>
</comment>
<feature type="transmembrane region" description="Helical" evidence="9">
    <location>
        <begin position="784"/>
        <end position="802"/>
    </location>
</feature>
<keyword evidence="4 9" id="KW-1133">Transmembrane helix</keyword>
<dbReference type="CDD" id="cd22008">
    <property type="entry name" value="HMG-box_AtHMGB6-like_rpt3"/>
    <property type="match status" value="1"/>
</dbReference>
<feature type="transmembrane region" description="Helical" evidence="9">
    <location>
        <begin position="814"/>
        <end position="834"/>
    </location>
</feature>
<feature type="region of interest" description="Disordered" evidence="8">
    <location>
        <begin position="1"/>
        <end position="65"/>
    </location>
</feature>
<evidence type="ECO:0000256" key="2">
    <source>
        <dbReference type="ARBA" id="ARBA00022692"/>
    </source>
</evidence>
<dbReference type="InterPro" id="IPR009071">
    <property type="entry name" value="HMG_box_dom"/>
</dbReference>
<dbReference type="SUPFAM" id="SSF47095">
    <property type="entry name" value="HMG-box"/>
    <property type="match status" value="3"/>
</dbReference>
<evidence type="ECO:0000256" key="3">
    <source>
        <dbReference type="ARBA" id="ARBA00022970"/>
    </source>
</evidence>
<feature type="transmembrane region" description="Helical" evidence="9">
    <location>
        <begin position="585"/>
        <end position="605"/>
    </location>
</feature>
<evidence type="ECO:0000256" key="1">
    <source>
        <dbReference type="ARBA" id="ARBA00004370"/>
    </source>
</evidence>
<evidence type="ECO:0000259" key="10">
    <source>
        <dbReference type="PROSITE" id="PS50118"/>
    </source>
</evidence>
<dbReference type="Gene3D" id="1.10.30.10">
    <property type="entry name" value="High mobility group box domain"/>
    <property type="match status" value="3"/>
</dbReference>
<dbReference type="Pfam" id="PF00505">
    <property type="entry name" value="HMG_box"/>
    <property type="match status" value="3"/>
</dbReference>
<dbReference type="Pfam" id="PF01490">
    <property type="entry name" value="Aa_trans"/>
    <property type="match status" value="1"/>
</dbReference>
<feature type="DNA-binding region" description="HMG box" evidence="6">
    <location>
        <begin position="351"/>
        <end position="419"/>
    </location>
</feature>
<sequence length="856" mass="96186">MAAVAENPTFAEPAPTKKGRTKKALKPKAVSSNEANIAAGAVLEHSPVAAKGKQPPSDASSFEKQLLEMQEQLEKLKIEKEQTEEMLKAKEEQLETRDREQEKLKIELRKLQKIKEFKPTVWNEVKEANPDADFKAMSNLLGAKWKSVTAEEKKPYEERYQAEKEAYLKIAGNEKRELDAMKLLEEEQKHKTAMELLEQYLQFKQEAEKENNKKTKKEKDPLKPKHPMSAYFIFSNERRAALLSENKNVLEVAKITGEEWKNMTDIQKAPYEEIALQNKEQYAEEMEVYKQKKEEEAANLKKDGEEFMKLQKQEAMQLLKKKEKTETLIKKEKVSRQKKKNEEKTVDPNKPKRPASSYLLFSKETRKSLVEERPGTNNSTITALISLKWKELSEEEKQVWNEKAAEAMEANNSPFPMAEEADAGAAFVLQSKGKWWHAAFHLTTAIVGPTILTLPYAFRGLGWALGLLCLTSMGLVTFYAYFLMSLVLDHCEKSGRRHIRFRELAADVLGSGWMFYFVVFIQTAINTGISIGAILLAGECLQIMYSNLSPNGSLKLYHFIAMVTLVMILLSQFPSFHSLRHINLVSLLLSIGYTFLVVGACINAAASKEAPRRDYSLEPSESSRIFSAFTSISIIAAIYGNGILPEIQATLAPPATGKMLKGLIMCYIVIFLTFYSAAISGYWVFGNKSNANILKSLMPDEGPSLASVWVLGLAIVFVLLQLFAIGLVYSQVAYEIMEKKSADVNKGVFSTRNLIPRIILRSLYVILCGFFAAMLPFFGDINGVVGAIGFIPLDFVLPMLLYNRSHKPTRSSAAYWINNSIIVVFTCVGIVGAFSSVRKLVGDAAEFKLFSSDVVD</sequence>
<feature type="region of interest" description="Disordered" evidence="8">
    <location>
        <begin position="207"/>
        <end position="226"/>
    </location>
</feature>
<proteinExistence type="predicted"/>
<protein>
    <recommendedName>
        <fullName evidence="10">HMG box domain-containing protein</fullName>
    </recommendedName>
</protein>
<feature type="DNA-binding region" description="HMG box" evidence="6">
    <location>
        <begin position="124"/>
        <end position="175"/>
    </location>
</feature>
<evidence type="ECO:0000256" key="7">
    <source>
        <dbReference type="SAM" id="Coils"/>
    </source>
</evidence>
<keyword evidence="7" id="KW-0175">Coiled coil</keyword>
<dbReference type="GO" id="GO:0006865">
    <property type="term" value="P:amino acid transport"/>
    <property type="evidence" value="ECO:0007669"/>
    <property type="project" value="UniProtKB-KW"/>
</dbReference>
<dbReference type="PANTHER" id="PTHR46912:SF1">
    <property type="entry name" value="HIGH MOBILITY GROUP B PROTEIN 13"/>
    <property type="match status" value="1"/>
</dbReference>
<keyword evidence="2 9" id="KW-0812">Transmembrane</keyword>
<feature type="transmembrane region" description="Helical" evidence="9">
    <location>
        <begin position="664"/>
        <end position="685"/>
    </location>
</feature>
<feature type="transmembrane region" description="Helical" evidence="9">
    <location>
        <begin position="508"/>
        <end position="536"/>
    </location>
</feature>
<accession>A0A8X8X9J7</accession>
<keyword evidence="3" id="KW-0813">Transport</keyword>
<keyword evidence="6" id="KW-0238">DNA-binding</keyword>
<organism evidence="11">
    <name type="scientific">Salvia splendens</name>
    <name type="common">Scarlet sage</name>
    <dbReference type="NCBI Taxonomy" id="180675"/>
    <lineage>
        <taxon>Eukaryota</taxon>
        <taxon>Viridiplantae</taxon>
        <taxon>Streptophyta</taxon>
        <taxon>Embryophyta</taxon>
        <taxon>Tracheophyta</taxon>
        <taxon>Spermatophyta</taxon>
        <taxon>Magnoliopsida</taxon>
        <taxon>eudicotyledons</taxon>
        <taxon>Gunneridae</taxon>
        <taxon>Pentapetalae</taxon>
        <taxon>asterids</taxon>
        <taxon>lamiids</taxon>
        <taxon>Lamiales</taxon>
        <taxon>Lamiaceae</taxon>
        <taxon>Nepetoideae</taxon>
        <taxon>Mentheae</taxon>
        <taxon>Salviinae</taxon>
        <taxon>Salvia</taxon>
        <taxon>Salvia subgen. Calosphace</taxon>
        <taxon>core Calosphace</taxon>
    </lineage>
</organism>
<dbReference type="InterPro" id="IPR044601">
    <property type="entry name" value="HMGB6/HMGB13"/>
</dbReference>
<evidence type="ECO:0000256" key="4">
    <source>
        <dbReference type="ARBA" id="ARBA00022989"/>
    </source>
</evidence>
<dbReference type="Proteomes" id="UP000298416">
    <property type="component" value="Unassembled WGS sequence"/>
</dbReference>
<feature type="domain" description="HMG box" evidence="10">
    <location>
        <begin position="224"/>
        <end position="290"/>
    </location>
</feature>
<evidence type="ECO:0000256" key="9">
    <source>
        <dbReference type="SAM" id="Phobius"/>
    </source>
</evidence>
<feature type="transmembrane region" description="Helical" evidence="9">
    <location>
        <begin position="464"/>
        <end position="488"/>
    </location>
</feature>
<evidence type="ECO:0000313" key="11">
    <source>
        <dbReference type="EMBL" id="KAG6409343.1"/>
    </source>
</evidence>
<feature type="DNA-binding region" description="HMG box" evidence="6">
    <location>
        <begin position="224"/>
        <end position="290"/>
    </location>
</feature>
<feature type="transmembrane region" description="Helical" evidence="9">
    <location>
        <begin position="705"/>
        <end position="729"/>
    </location>
</feature>
<comment type="caution">
    <text evidence="11">The sequence shown here is derived from an EMBL/GenBank/DDBJ whole genome shotgun (WGS) entry which is preliminary data.</text>
</comment>
<dbReference type="PROSITE" id="PS50118">
    <property type="entry name" value="HMG_BOX_2"/>
    <property type="match status" value="3"/>
</dbReference>
<dbReference type="GO" id="GO:0003677">
    <property type="term" value="F:DNA binding"/>
    <property type="evidence" value="ECO:0007669"/>
    <property type="project" value="UniProtKB-UniRule"/>
</dbReference>
<feature type="domain" description="HMG box" evidence="10">
    <location>
        <begin position="351"/>
        <end position="419"/>
    </location>
</feature>
<dbReference type="GO" id="GO:0005634">
    <property type="term" value="C:nucleus"/>
    <property type="evidence" value="ECO:0007669"/>
    <property type="project" value="UniProtKB-UniRule"/>
</dbReference>